<keyword evidence="7" id="KW-1185">Reference proteome</keyword>
<feature type="compositionally biased region" description="Basic and acidic residues" evidence="4">
    <location>
        <begin position="64"/>
        <end position="77"/>
    </location>
</feature>
<keyword evidence="2 3" id="KW-0238">DNA-binding</keyword>
<dbReference type="SMART" id="SM00389">
    <property type="entry name" value="HOX"/>
    <property type="match status" value="1"/>
</dbReference>
<feature type="region of interest" description="Disordered" evidence="4">
    <location>
        <begin position="383"/>
        <end position="505"/>
    </location>
</feature>
<dbReference type="Gene3D" id="1.10.10.60">
    <property type="entry name" value="Homeodomain-like"/>
    <property type="match status" value="1"/>
</dbReference>
<comment type="subcellular location">
    <subcellularLocation>
        <location evidence="2 3">Nucleus</location>
    </subcellularLocation>
</comment>
<dbReference type="Pfam" id="PF00046">
    <property type="entry name" value="Homeodomain"/>
    <property type="match status" value="1"/>
</dbReference>
<dbReference type="Proteomes" id="UP000567179">
    <property type="component" value="Unassembled WGS sequence"/>
</dbReference>
<dbReference type="InterPro" id="IPR027417">
    <property type="entry name" value="P-loop_NTPase"/>
</dbReference>
<dbReference type="OrthoDB" id="6159439at2759"/>
<feature type="compositionally biased region" description="Low complexity" evidence="4">
    <location>
        <begin position="89"/>
        <end position="109"/>
    </location>
</feature>
<accession>A0A8H5BPW0</accession>
<feature type="compositionally biased region" description="Basic and acidic residues" evidence="4">
    <location>
        <begin position="263"/>
        <end position="274"/>
    </location>
</feature>
<feature type="DNA-binding region" description="Homeobox" evidence="2">
    <location>
        <begin position="329"/>
        <end position="388"/>
    </location>
</feature>
<feature type="compositionally biased region" description="Polar residues" evidence="4">
    <location>
        <begin position="785"/>
        <end position="797"/>
    </location>
</feature>
<name>A0A8H5BPW0_9AGAR</name>
<keyword evidence="1" id="KW-0677">Repeat</keyword>
<feature type="compositionally biased region" description="Polar residues" evidence="4">
    <location>
        <begin position="475"/>
        <end position="505"/>
    </location>
</feature>
<evidence type="ECO:0000256" key="4">
    <source>
        <dbReference type="SAM" id="MobiDB-lite"/>
    </source>
</evidence>
<comment type="caution">
    <text evidence="6">The sequence shown here is derived from an EMBL/GenBank/DDBJ whole genome shotgun (WGS) entry which is preliminary data.</text>
</comment>
<keyword evidence="2 3" id="KW-0371">Homeobox</keyword>
<dbReference type="InterPro" id="IPR009057">
    <property type="entry name" value="Homeodomain-like_sf"/>
</dbReference>
<feature type="region of interest" description="Disordered" evidence="4">
    <location>
        <begin position="1"/>
        <end position="49"/>
    </location>
</feature>
<dbReference type="EMBL" id="JAACJJ010000014">
    <property type="protein sequence ID" value="KAF5327180.1"/>
    <property type="molecule type" value="Genomic_DNA"/>
</dbReference>
<feature type="domain" description="Homeobox" evidence="5">
    <location>
        <begin position="327"/>
        <end position="387"/>
    </location>
</feature>
<dbReference type="GO" id="GO:0005634">
    <property type="term" value="C:nucleus"/>
    <property type="evidence" value="ECO:0007669"/>
    <property type="project" value="UniProtKB-SubCell"/>
</dbReference>
<evidence type="ECO:0000313" key="7">
    <source>
        <dbReference type="Proteomes" id="UP000567179"/>
    </source>
</evidence>
<feature type="region of interest" description="Disordered" evidence="4">
    <location>
        <begin position="236"/>
        <end position="334"/>
    </location>
</feature>
<evidence type="ECO:0000313" key="6">
    <source>
        <dbReference type="EMBL" id="KAF5327180.1"/>
    </source>
</evidence>
<evidence type="ECO:0000259" key="5">
    <source>
        <dbReference type="PROSITE" id="PS50071"/>
    </source>
</evidence>
<dbReference type="InterPro" id="IPR001356">
    <property type="entry name" value="HD"/>
</dbReference>
<feature type="compositionally biased region" description="Acidic residues" evidence="4">
    <location>
        <begin position="299"/>
        <end position="308"/>
    </location>
</feature>
<dbReference type="GO" id="GO:1990837">
    <property type="term" value="F:sequence-specific double-stranded DNA binding"/>
    <property type="evidence" value="ECO:0007669"/>
    <property type="project" value="TreeGrafter"/>
</dbReference>
<protein>
    <recommendedName>
        <fullName evidence="5">Homeobox domain-containing protein</fullName>
    </recommendedName>
</protein>
<dbReference type="PROSITE" id="PS50071">
    <property type="entry name" value="HOMEOBOX_2"/>
    <property type="match status" value="1"/>
</dbReference>
<sequence length="1762" mass="194007">MPNDKSPASSVASSEEEGGASPASTSANDYSLLQKHKPNGFTPSFPRSRVTAEMREEIVQELRNSLKEQRLCRRELESPAGAPLHVLTPGPSSRRPCSNRGSPSSSSDGGVPGTNSRVYSGVHAVAPSSSGSSFFSSASNIGIEGGQFSVDSSSYRNNTNLTINLHHGPPADNVSFYGEPVHPITRSSPSSLPGSTQYNPYPRPGFPYYHAPGPFESANTTGHSFPSTRYIRDGFNHSTHPYDNTPTPWDVLAESSRTGRRQRPTEEHIREQPMAKRVRRASPQSYERRSSRSGLSSDSNDELADNETDNGRRPHRHQPLEPTFAPPPKKRTRTLTTPHQSAVLHALLAQSRFPTTAMREEVGRSIGLSARKVQIWFQNQRLKARRPRSQSDAPTPALQYAPFPSFSESMSRNADGFDDGMERGPYGVSTGRHSPEIGGGHLESSTPLRGPGTPGVPEYHPATSKPSRWKGRDPTGSSEQMLVAQKDSSAAQLQDQSESSGLQAQKSSDIYCRHLSVKQRGFPLWIPEPNCYLPIQYQRKGISIGDVGIITAAGSFDYLFNVLLAHDHPFNAGRVPPGFAPLLPPLDPSDIRGQLEFRSNSYIASSSVKRTLGNSDDLGTTFHISASEGAILTIPDGALSEDLGNLVRLRRYMSENVESWYRHANGPRGRELANGDLRLVIGCDKTTAWGMAAFANLSQGEDTRLRFKPVGATYGWELHSGTAEVRSGPDAREIRALSADDMERGGEPRAYENQCIFVRTLNATLHNTAWLELMAELKVPDDSGGSASSKDVATSETPGERPISRAGEPFRENDMSADSQVGNNSLSADGSNDRVTVHKPDVPAYLSSHPSKTLNAAILQQYMDAKMAITDDSDWSSMLTENDIVMPKPRHLTERILANSTPVRDAAGVVYLQKNIAISLPPLASSAGLGLPMLPLRLPTPNDLDDMSFDMPLPTRNAQMPDLMSILQGAANITIHGGTFTAVSPTGSNLRASTDIVTLLLSHSATAGLLDAAERFDAPKCDEGTRTSMLREMKNFVQQGGPSSVFWLHGPAGIGKSALAQSLALSLKDEGDHAASFFFSRTAPGRNDGNQLIVTLACQLALSIPAIKPLLAKVVKENPLMFSATNAIKMQALIVDPINQLHKMSRWKPRLLARRIVKRKLHPRLILVDGLDECNDPRVQQDLLICIGNAVRQLSLPFRFVIASRPESHILATFELDTIFQGPHAVKVSTKNLGDDEDADEQITTFLLKEFAEIRRGHPIREFLPNPWPLPGQIAQLVTKSSKGFIYPATVIRYIKMPNNRPDECLERILGLSEIPIRDKPYEPLDTLYRYIFESVPDVNKDAIRDIFHFLVLPSTLYSLIAPRVIERHYHYMPGHVQHVLRDLLCLVAFTGNGPIKVLHASMPDFLLDQSRSGPLCIDIDEAHATIAASFALDISQSAELPNLNFGEAFLGHIMQARVSHTLLHSRLVAVNFRSQYIRVCHAWSLYYAQQYDHGEISLPEKDLEGIAFVAAYLLVLVIKNIVKQADIKAHIADIKLYVLQKFSFAASLQAVRSELAPAMIPLLRRWTSTIAGHSEYIDYIFAFKVTPSQCDLRDEIFQLYLLMMAPFFGRATGDESSHQNIHHQPRTQQLASFSNHISLTLLEFLLRYYGWSHSVSRLKFLAVDLLGVSLAHADYSAPLITLLKETLSSGKRPNEVLMGGYMPKLIPIATAYLDRVFSEAPAGSRQCIQQLGAAWRRYLDPKNSRGGSTALMDEGIKEALQ</sequence>
<dbReference type="PANTHER" id="PTHR46255:SF3">
    <property type="entry name" value="HOMEOBOX DOMAIN-CONTAINING PROTEIN"/>
    <property type="match status" value="1"/>
</dbReference>
<feature type="region of interest" description="Disordered" evidence="4">
    <location>
        <begin position="64"/>
        <end position="118"/>
    </location>
</feature>
<dbReference type="Gene3D" id="3.40.50.300">
    <property type="entry name" value="P-loop containing nucleotide triphosphate hydrolases"/>
    <property type="match status" value="1"/>
</dbReference>
<dbReference type="GO" id="GO:0000981">
    <property type="term" value="F:DNA-binding transcription factor activity, RNA polymerase II-specific"/>
    <property type="evidence" value="ECO:0007669"/>
    <property type="project" value="TreeGrafter"/>
</dbReference>
<dbReference type="InterPro" id="IPR052631">
    <property type="entry name" value="Paired_homeobox_Bicoid"/>
</dbReference>
<proteinExistence type="predicted"/>
<organism evidence="6 7">
    <name type="scientific">Psilocybe cf. subviscida</name>
    <dbReference type="NCBI Taxonomy" id="2480587"/>
    <lineage>
        <taxon>Eukaryota</taxon>
        <taxon>Fungi</taxon>
        <taxon>Dikarya</taxon>
        <taxon>Basidiomycota</taxon>
        <taxon>Agaricomycotina</taxon>
        <taxon>Agaricomycetes</taxon>
        <taxon>Agaricomycetidae</taxon>
        <taxon>Agaricales</taxon>
        <taxon>Agaricineae</taxon>
        <taxon>Strophariaceae</taxon>
        <taxon>Psilocybe</taxon>
    </lineage>
</organism>
<evidence type="ECO:0000256" key="3">
    <source>
        <dbReference type="RuleBase" id="RU000682"/>
    </source>
</evidence>
<evidence type="ECO:0000256" key="2">
    <source>
        <dbReference type="PROSITE-ProRule" id="PRU00108"/>
    </source>
</evidence>
<feature type="compositionally biased region" description="Polar residues" evidence="4">
    <location>
        <begin position="816"/>
        <end position="830"/>
    </location>
</feature>
<feature type="compositionally biased region" description="Basic and acidic residues" evidence="4">
    <location>
        <begin position="798"/>
        <end position="814"/>
    </location>
</feature>
<evidence type="ECO:0000256" key="1">
    <source>
        <dbReference type="ARBA" id="ARBA00022737"/>
    </source>
</evidence>
<dbReference type="SUPFAM" id="SSF46689">
    <property type="entry name" value="Homeodomain-like"/>
    <property type="match status" value="1"/>
</dbReference>
<feature type="region of interest" description="Disordered" evidence="4">
    <location>
        <begin position="780"/>
        <end position="835"/>
    </location>
</feature>
<feature type="compositionally biased region" description="Low complexity" evidence="4">
    <location>
        <begin position="1"/>
        <end position="27"/>
    </location>
</feature>
<dbReference type="SUPFAM" id="SSF52540">
    <property type="entry name" value="P-loop containing nucleoside triphosphate hydrolases"/>
    <property type="match status" value="1"/>
</dbReference>
<feature type="compositionally biased region" description="Polar residues" evidence="4">
    <location>
        <begin position="236"/>
        <end position="247"/>
    </location>
</feature>
<keyword evidence="2 3" id="KW-0539">Nucleus</keyword>
<gene>
    <name evidence="6" type="ORF">D9619_004392</name>
</gene>
<dbReference type="CDD" id="cd00086">
    <property type="entry name" value="homeodomain"/>
    <property type="match status" value="1"/>
</dbReference>
<dbReference type="Pfam" id="PF24883">
    <property type="entry name" value="NPHP3_N"/>
    <property type="match status" value="1"/>
</dbReference>
<dbReference type="PANTHER" id="PTHR46255">
    <property type="entry name" value="SHORT STATURE HOMEOBOX"/>
    <property type="match status" value="1"/>
</dbReference>
<reference evidence="6 7" key="1">
    <citation type="journal article" date="2020" name="ISME J.">
        <title>Uncovering the hidden diversity of litter-decomposition mechanisms in mushroom-forming fungi.</title>
        <authorList>
            <person name="Floudas D."/>
            <person name="Bentzer J."/>
            <person name="Ahren D."/>
            <person name="Johansson T."/>
            <person name="Persson P."/>
            <person name="Tunlid A."/>
        </authorList>
    </citation>
    <scope>NUCLEOTIDE SEQUENCE [LARGE SCALE GENOMIC DNA]</scope>
    <source>
        <strain evidence="6 7">CBS 101986</strain>
    </source>
</reference>
<dbReference type="InterPro" id="IPR056884">
    <property type="entry name" value="NPHP3-like_N"/>
</dbReference>